<dbReference type="GO" id="GO:0004788">
    <property type="term" value="F:thiamine diphosphokinase activity"/>
    <property type="evidence" value="ECO:0007669"/>
    <property type="project" value="UniProtKB-UniRule"/>
</dbReference>
<dbReference type="NCBIfam" id="TIGR01378">
    <property type="entry name" value="thi_PPkinase"/>
    <property type="match status" value="1"/>
</dbReference>
<keyword evidence="8" id="KW-1185">Reference proteome</keyword>
<keyword evidence="4" id="KW-0067">ATP-binding</keyword>
<dbReference type="STRING" id="1122169.Lsha_2009"/>
<dbReference type="GO" id="GO:0016301">
    <property type="term" value="F:kinase activity"/>
    <property type="evidence" value="ECO:0007669"/>
    <property type="project" value="UniProtKB-KW"/>
</dbReference>
<keyword evidence="2" id="KW-0547">Nucleotide-binding</keyword>
<dbReference type="InterPro" id="IPR036759">
    <property type="entry name" value="TPK_catalytic_sf"/>
</dbReference>
<evidence type="ECO:0000313" key="8">
    <source>
        <dbReference type="Proteomes" id="UP000054600"/>
    </source>
</evidence>
<dbReference type="Pfam" id="PF04265">
    <property type="entry name" value="TPK_B1_binding"/>
    <property type="match status" value="1"/>
</dbReference>
<dbReference type="CDD" id="cd07995">
    <property type="entry name" value="TPK"/>
    <property type="match status" value="1"/>
</dbReference>
<evidence type="ECO:0000256" key="1">
    <source>
        <dbReference type="ARBA" id="ARBA00022679"/>
    </source>
</evidence>
<dbReference type="Pfam" id="PF04263">
    <property type="entry name" value="TPK_catalytic"/>
    <property type="match status" value="1"/>
</dbReference>
<gene>
    <name evidence="7" type="ORF">Lsha_2009</name>
</gene>
<dbReference type="SMART" id="SM00983">
    <property type="entry name" value="TPK_B1_binding"/>
    <property type="match status" value="1"/>
</dbReference>
<dbReference type="GO" id="GO:0005524">
    <property type="term" value="F:ATP binding"/>
    <property type="evidence" value="ECO:0007669"/>
    <property type="project" value="UniProtKB-KW"/>
</dbReference>
<dbReference type="SUPFAM" id="SSF63862">
    <property type="entry name" value="Thiamin pyrophosphokinase, substrate-binding domain"/>
    <property type="match status" value="1"/>
</dbReference>
<dbReference type="InterPro" id="IPR007371">
    <property type="entry name" value="TPK_catalytic"/>
</dbReference>
<dbReference type="InterPro" id="IPR053149">
    <property type="entry name" value="TPK"/>
</dbReference>
<dbReference type="Proteomes" id="UP000054600">
    <property type="component" value="Unassembled WGS sequence"/>
</dbReference>
<accession>A0A0W0YQC8</accession>
<dbReference type="PANTHER" id="PTHR41299:SF1">
    <property type="entry name" value="THIAMINE PYROPHOSPHOKINASE"/>
    <property type="match status" value="1"/>
</dbReference>
<dbReference type="SUPFAM" id="SSF63999">
    <property type="entry name" value="Thiamin pyrophosphokinase, catalytic domain"/>
    <property type="match status" value="1"/>
</dbReference>
<reference evidence="7 8" key="1">
    <citation type="submission" date="2015-11" db="EMBL/GenBank/DDBJ databases">
        <title>Genomic analysis of 38 Legionella species identifies large and diverse effector repertoires.</title>
        <authorList>
            <person name="Burstein D."/>
            <person name="Amaro F."/>
            <person name="Zusman T."/>
            <person name="Lifshitz Z."/>
            <person name="Cohen O."/>
            <person name="Gilbert J.A."/>
            <person name="Pupko T."/>
            <person name="Shuman H.A."/>
            <person name="Segal G."/>
        </authorList>
    </citation>
    <scope>NUCLEOTIDE SEQUENCE [LARGE SCALE GENOMIC DNA]</scope>
    <source>
        <strain evidence="7 8">ATCC 49655</strain>
    </source>
</reference>
<dbReference type="RefSeq" id="WP_018578193.1">
    <property type="nucleotide sequence ID" value="NZ_KB892426.1"/>
</dbReference>
<dbReference type="InterPro" id="IPR006282">
    <property type="entry name" value="Thi_PPkinase"/>
</dbReference>
<dbReference type="OrthoDB" id="7057856at2"/>
<feature type="domain" description="Thiamin pyrophosphokinase thiamin-binding" evidence="6">
    <location>
        <begin position="136"/>
        <end position="201"/>
    </location>
</feature>
<keyword evidence="3 7" id="KW-0418">Kinase</keyword>
<name>A0A0W0YQC8_9GAMM</name>
<keyword evidence="1 7" id="KW-0808">Transferase</keyword>
<evidence type="ECO:0000259" key="6">
    <source>
        <dbReference type="SMART" id="SM00983"/>
    </source>
</evidence>
<evidence type="ECO:0000256" key="3">
    <source>
        <dbReference type="ARBA" id="ARBA00022777"/>
    </source>
</evidence>
<dbReference type="EMBL" id="LNYW01000051">
    <property type="protein sequence ID" value="KTD59082.1"/>
    <property type="molecule type" value="Genomic_DNA"/>
</dbReference>
<proteinExistence type="predicted"/>
<dbReference type="InterPro" id="IPR036371">
    <property type="entry name" value="TPK_B1-bd_sf"/>
</dbReference>
<evidence type="ECO:0000313" key="7">
    <source>
        <dbReference type="EMBL" id="KTD59082.1"/>
    </source>
</evidence>
<dbReference type="AlphaFoldDB" id="A0A0W0YQC8"/>
<protein>
    <recommendedName>
        <fullName evidence="5">Thiamine diphosphokinase</fullName>
        <ecNumber evidence="5">2.7.6.2</ecNumber>
    </recommendedName>
</protein>
<dbReference type="eggNOG" id="COG1564">
    <property type="taxonomic scope" value="Bacteria"/>
</dbReference>
<dbReference type="GO" id="GO:0030975">
    <property type="term" value="F:thiamine binding"/>
    <property type="evidence" value="ECO:0007669"/>
    <property type="project" value="InterPro"/>
</dbReference>
<organism evidence="7 8">
    <name type="scientific">Legionella shakespearei DSM 23087</name>
    <dbReference type="NCBI Taxonomy" id="1122169"/>
    <lineage>
        <taxon>Bacteria</taxon>
        <taxon>Pseudomonadati</taxon>
        <taxon>Pseudomonadota</taxon>
        <taxon>Gammaproteobacteria</taxon>
        <taxon>Legionellales</taxon>
        <taxon>Legionellaceae</taxon>
        <taxon>Legionella</taxon>
    </lineage>
</organism>
<sequence length="216" mass="23496">MTLELSSFKGYKSILCLNGELPEARFFKATNLPVVAADGAANSLHVLGIKPHIIIGDLDSVLPSLLQDTAFIHLPEQNSNDYQKTMAYLHENNLLPSIIVGINGGYLDHVLNNINIFMGGNCLLYAPPLKGFVLNEKKRISLSLTEHTKISLLGIPAAIVSSKGLKWELNNSPLTFPGNNSCYNRTVSEQVEIKNHQGEVLVLIYEGTITDAGGKA</sequence>
<dbReference type="PATRIC" id="fig|1122169.6.peg.2295"/>
<evidence type="ECO:0000256" key="5">
    <source>
        <dbReference type="NCBIfam" id="TIGR01378"/>
    </source>
</evidence>
<evidence type="ECO:0000256" key="4">
    <source>
        <dbReference type="ARBA" id="ARBA00022840"/>
    </source>
</evidence>
<dbReference type="Gene3D" id="3.40.50.10240">
    <property type="entry name" value="Thiamin pyrophosphokinase, catalytic domain"/>
    <property type="match status" value="1"/>
</dbReference>
<dbReference type="InterPro" id="IPR007373">
    <property type="entry name" value="Thiamin_PyroPKinase_B1-bd"/>
</dbReference>
<dbReference type="GO" id="GO:0006772">
    <property type="term" value="P:thiamine metabolic process"/>
    <property type="evidence" value="ECO:0007669"/>
    <property type="project" value="UniProtKB-UniRule"/>
</dbReference>
<comment type="caution">
    <text evidence="7">The sequence shown here is derived from an EMBL/GenBank/DDBJ whole genome shotgun (WGS) entry which is preliminary data.</text>
</comment>
<dbReference type="PANTHER" id="PTHR41299">
    <property type="entry name" value="THIAMINE PYROPHOSPHOKINASE"/>
    <property type="match status" value="1"/>
</dbReference>
<dbReference type="GO" id="GO:0009229">
    <property type="term" value="P:thiamine diphosphate biosynthetic process"/>
    <property type="evidence" value="ECO:0007669"/>
    <property type="project" value="InterPro"/>
</dbReference>
<evidence type="ECO:0000256" key="2">
    <source>
        <dbReference type="ARBA" id="ARBA00022741"/>
    </source>
</evidence>
<dbReference type="EC" id="2.7.6.2" evidence="5"/>